<proteinExistence type="predicted"/>
<feature type="compositionally biased region" description="Polar residues" evidence="1">
    <location>
        <begin position="90"/>
        <end position="101"/>
    </location>
</feature>
<accession>A0A4Z2FD81</accession>
<dbReference type="EMBL" id="SRLO01001310">
    <property type="protein sequence ID" value="TNN39089.1"/>
    <property type="molecule type" value="Genomic_DNA"/>
</dbReference>
<dbReference type="Proteomes" id="UP000314294">
    <property type="component" value="Unassembled WGS sequence"/>
</dbReference>
<protein>
    <submittedName>
        <fullName evidence="2">Uncharacterized protein</fullName>
    </submittedName>
</protein>
<reference evidence="2 3" key="1">
    <citation type="submission" date="2019-03" db="EMBL/GenBank/DDBJ databases">
        <title>First draft genome of Liparis tanakae, snailfish: a comprehensive survey of snailfish specific genes.</title>
        <authorList>
            <person name="Kim W."/>
            <person name="Song I."/>
            <person name="Jeong J.-H."/>
            <person name="Kim D."/>
            <person name="Kim S."/>
            <person name="Ryu S."/>
            <person name="Song J.Y."/>
            <person name="Lee S.K."/>
        </authorList>
    </citation>
    <scope>NUCLEOTIDE SEQUENCE [LARGE SCALE GENOMIC DNA]</scope>
    <source>
        <tissue evidence="2">Muscle</tissue>
    </source>
</reference>
<organism evidence="2 3">
    <name type="scientific">Liparis tanakae</name>
    <name type="common">Tanaka's snailfish</name>
    <dbReference type="NCBI Taxonomy" id="230148"/>
    <lineage>
        <taxon>Eukaryota</taxon>
        <taxon>Metazoa</taxon>
        <taxon>Chordata</taxon>
        <taxon>Craniata</taxon>
        <taxon>Vertebrata</taxon>
        <taxon>Euteleostomi</taxon>
        <taxon>Actinopterygii</taxon>
        <taxon>Neopterygii</taxon>
        <taxon>Teleostei</taxon>
        <taxon>Neoteleostei</taxon>
        <taxon>Acanthomorphata</taxon>
        <taxon>Eupercaria</taxon>
        <taxon>Perciformes</taxon>
        <taxon>Cottioidei</taxon>
        <taxon>Cottales</taxon>
        <taxon>Liparidae</taxon>
        <taxon>Liparis</taxon>
    </lineage>
</organism>
<name>A0A4Z2FD81_9TELE</name>
<comment type="caution">
    <text evidence="2">The sequence shown here is derived from an EMBL/GenBank/DDBJ whole genome shotgun (WGS) entry which is preliminary data.</text>
</comment>
<evidence type="ECO:0000313" key="3">
    <source>
        <dbReference type="Proteomes" id="UP000314294"/>
    </source>
</evidence>
<gene>
    <name evidence="2" type="ORF">EYF80_050758</name>
</gene>
<keyword evidence="3" id="KW-1185">Reference proteome</keyword>
<evidence type="ECO:0000313" key="2">
    <source>
        <dbReference type="EMBL" id="TNN39089.1"/>
    </source>
</evidence>
<sequence length="101" mass="11172">MARVPSVVMMTNSQRKRRSTTRAICSAMYVTAAMADFRFGGRTRQKLSVCGSRWSRTELWHLDTDGETFKTEIQTSSSTKVSAAAPHVQCVSSGSRSSPEH</sequence>
<dbReference type="AlphaFoldDB" id="A0A4Z2FD81"/>
<feature type="region of interest" description="Disordered" evidence="1">
    <location>
        <begin position="76"/>
        <end position="101"/>
    </location>
</feature>
<evidence type="ECO:0000256" key="1">
    <source>
        <dbReference type="SAM" id="MobiDB-lite"/>
    </source>
</evidence>